<feature type="transmembrane region" description="Helical" evidence="1">
    <location>
        <begin position="190"/>
        <end position="216"/>
    </location>
</feature>
<keyword evidence="1" id="KW-0472">Membrane</keyword>
<evidence type="ECO:0000256" key="1">
    <source>
        <dbReference type="SAM" id="Phobius"/>
    </source>
</evidence>
<feature type="transmembrane region" description="Helical" evidence="1">
    <location>
        <begin position="228"/>
        <end position="249"/>
    </location>
</feature>
<sequence>MQVVNQWFTLGRNTLRDRPNLRHVCIVAALFGAVTLILGLHRYFTLYASYDQGIFNQVFWNNLHGRWFESSLSSSLSSAVKQDGQAAEVFYRRLGQHFTPALLLWLPIYALHSQAVTLVFLQVGLITAAGFVLYALARQHLSGPVSAWIVTGYYAANAVIGPTFSNFHDLCQIPLFFFTILLAMEKRIWWLFWLVAGLSLLVREDQGIGLFGIGAYMVLSRRFPSQGLGLCTLSFLYVVTCTNVFMPFFSPDISKRFMIERFGQYVGEEEASSIDILKAMLTQPWLLVWELVNPPFETLKYLAGHWLPLAFVPALSPASWIISGFGLLKIFLQQGESALSINIRYAITIVPGMFYGAILWWKSHGDRFKQPKFRQFWAACIALSLLFSFTSNPHRALYFLIPDSVQPWVYVSLPEQWSHVGHVRKVLAQIPEDASIAATTYLVPPLSSRRAIIRLPWTEIRRDDQQVYSADYLVADTWHLARYQVAFSKERGELREFVPLVDRTLAQGQYGVQMVEDGVVLLKLNTPSDPAALAAWNQRRSELLPLIQPTQS</sequence>
<protein>
    <submittedName>
        <fullName evidence="2">DUF2079 domain-containing protein</fullName>
    </submittedName>
</protein>
<reference evidence="3" key="1">
    <citation type="journal article" date="2024" name="Algal Res.">
        <title>Biochemical, toxicological and genomic investigation of a high-biomass producing Limnothrix strain isolated from Italian shallow drinking water reservoir.</title>
        <authorList>
            <person name="Simonazzi M."/>
            <person name="Shishido T.K."/>
            <person name="Delbaje E."/>
            <person name="Wahlsten M."/>
            <person name="Fewer D.P."/>
            <person name="Sivonen K."/>
            <person name="Pezzolesi L."/>
            <person name="Pistocchi R."/>
        </authorList>
    </citation>
    <scope>NUCLEOTIDE SEQUENCE [LARGE SCALE GENOMIC DNA]</scope>
    <source>
        <strain evidence="3">LRLZ20PSL1</strain>
    </source>
</reference>
<feature type="transmembrane region" description="Helical" evidence="1">
    <location>
        <begin position="20"/>
        <end position="40"/>
    </location>
</feature>
<name>A0ABW7C7R8_9CYAN</name>
<evidence type="ECO:0000313" key="3">
    <source>
        <dbReference type="Proteomes" id="UP001604335"/>
    </source>
</evidence>
<dbReference type="RefSeq" id="WP_393011330.1">
    <property type="nucleotide sequence ID" value="NZ_JAZAQF010000029.1"/>
</dbReference>
<feature type="transmembrane region" description="Helical" evidence="1">
    <location>
        <begin position="306"/>
        <end position="331"/>
    </location>
</feature>
<feature type="transmembrane region" description="Helical" evidence="1">
    <location>
        <begin position="141"/>
        <end position="160"/>
    </location>
</feature>
<keyword evidence="1" id="KW-0812">Transmembrane</keyword>
<dbReference type="EMBL" id="JAZAQF010000029">
    <property type="protein sequence ID" value="MFG3817192.1"/>
    <property type="molecule type" value="Genomic_DNA"/>
</dbReference>
<dbReference type="InterPro" id="IPR018650">
    <property type="entry name" value="STSV1_Orf64"/>
</dbReference>
<feature type="transmembrane region" description="Helical" evidence="1">
    <location>
        <begin position="373"/>
        <end position="390"/>
    </location>
</feature>
<feature type="transmembrane region" description="Helical" evidence="1">
    <location>
        <begin position="102"/>
        <end position="135"/>
    </location>
</feature>
<organism evidence="2 3">
    <name type="scientific">Limnothrix redekei LRLZ20PSL1</name>
    <dbReference type="NCBI Taxonomy" id="3112953"/>
    <lineage>
        <taxon>Bacteria</taxon>
        <taxon>Bacillati</taxon>
        <taxon>Cyanobacteriota</taxon>
        <taxon>Cyanophyceae</taxon>
        <taxon>Pseudanabaenales</taxon>
        <taxon>Pseudanabaenaceae</taxon>
        <taxon>Limnothrix</taxon>
    </lineage>
</organism>
<comment type="caution">
    <text evidence="2">The sequence shown here is derived from an EMBL/GenBank/DDBJ whole genome shotgun (WGS) entry which is preliminary data.</text>
</comment>
<proteinExistence type="predicted"/>
<gene>
    <name evidence="2" type="ORF">VPK24_06045</name>
</gene>
<keyword evidence="1" id="KW-1133">Transmembrane helix</keyword>
<dbReference type="Pfam" id="PF09852">
    <property type="entry name" value="DUF2079"/>
    <property type="match status" value="1"/>
</dbReference>
<feature type="transmembrane region" description="Helical" evidence="1">
    <location>
        <begin position="343"/>
        <end position="361"/>
    </location>
</feature>
<keyword evidence="3" id="KW-1185">Reference proteome</keyword>
<accession>A0ABW7C7R8</accession>
<dbReference type="Proteomes" id="UP001604335">
    <property type="component" value="Unassembled WGS sequence"/>
</dbReference>
<evidence type="ECO:0000313" key="2">
    <source>
        <dbReference type="EMBL" id="MFG3817192.1"/>
    </source>
</evidence>